<dbReference type="AlphaFoldDB" id="A0A0W8GAY4"/>
<evidence type="ECO:0000313" key="1">
    <source>
        <dbReference type="EMBL" id="KUG29795.1"/>
    </source>
</evidence>
<dbReference type="EMBL" id="LNQE01000034">
    <property type="protein sequence ID" value="KUG29795.1"/>
    <property type="molecule type" value="Genomic_DNA"/>
</dbReference>
<reference evidence="1" key="1">
    <citation type="journal article" date="2015" name="Proc. Natl. Acad. Sci. U.S.A.">
        <title>Networks of energetic and metabolic interactions define dynamics in microbial communities.</title>
        <authorList>
            <person name="Embree M."/>
            <person name="Liu J.K."/>
            <person name="Al-Bassam M.M."/>
            <person name="Zengler K."/>
        </authorList>
    </citation>
    <scope>NUCLEOTIDE SEQUENCE</scope>
</reference>
<sequence length="169" mass="19780">MKKALLFAALAIACLPAQAPALDYEPRLVAIMNTIVKYYDNEARKLEDEIIRLLPIHDRDKKSAENEKLTFLFHTHQKVTVCLTNILDVLYVYIKLGNYTDNDLNDYIIKRIRNNVVFLNNMLYFLSLKNQEIELKATLEVQKLYENYLLQLTTVLYDINRELAAIPRE</sequence>
<proteinExistence type="predicted"/>
<protein>
    <submittedName>
        <fullName evidence="1">Uncharacterized protein</fullName>
    </submittedName>
</protein>
<comment type="caution">
    <text evidence="1">The sequence shown here is derived from an EMBL/GenBank/DDBJ whole genome shotgun (WGS) entry which is preliminary data.</text>
</comment>
<organism evidence="1">
    <name type="scientific">hydrocarbon metagenome</name>
    <dbReference type="NCBI Taxonomy" id="938273"/>
    <lineage>
        <taxon>unclassified sequences</taxon>
        <taxon>metagenomes</taxon>
        <taxon>ecological metagenomes</taxon>
    </lineage>
</organism>
<accession>A0A0W8GAY4</accession>
<gene>
    <name evidence="1" type="ORF">ASZ90_000311</name>
</gene>
<name>A0A0W8GAY4_9ZZZZ</name>